<evidence type="ECO:0000313" key="1">
    <source>
        <dbReference type="EMBL" id="MBM7123879.1"/>
    </source>
</evidence>
<dbReference type="InterPro" id="IPR025990">
    <property type="entry name" value="zinc_ribbon_bacterial"/>
</dbReference>
<dbReference type="RefSeq" id="WP_204678502.1">
    <property type="nucleotide sequence ID" value="NZ_BSNR01000026.1"/>
</dbReference>
<organism evidence="1 2">
    <name type="scientific">Dyella flava</name>
    <dbReference type="NCBI Taxonomy" id="1920170"/>
    <lineage>
        <taxon>Bacteria</taxon>
        <taxon>Pseudomonadati</taxon>
        <taxon>Pseudomonadota</taxon>
        <taxon>Gammaproteobacteria</taxon>
        <taxon>Lysobacterales</taxon>
        <taxon>Rhodanobacteraceae</taxon>
        <taxon>Dyella</taxon>
    </lineage>
</organism>
<name>A0ABS2JYE5_9GAMM</name>
<dbReference type="Proteomes" id="UP001430149">
    <property type="component" value="Unassembled WGS sequence"/>
</dbReference>
<comment type="caution">
    <text evidence="1">The sequence shown here is derived from an EMBL/GenBank/DDBJ whole genome shotgun (WGS) entry which is preliminary data.</text>
</comment>
<dbReference type="EMBL" id="JADIKE010000017">
    <property type="protein sequence ID" value="MBM7123879.1"/>
    <property type="molecule type" value="Genomic_DNA"/>
</dbReference>
<evidence type="ECO:0000313" key="2">
    <source>
        <dbReference type="Proteomes" id="UP001430149"/>
    </source>
</evidence>
<dbReference type="Pfam" id="PF14255">
    <property type="entry name" value="Zn_ribbon_21"/>
    <property type="match status" value="1"/>
</dbReference>
<gene>
    <name evidence="1" type="ORF">ISP19_00685</name>
</gene>
<dbReference type="PIRSF" id="PIRSF037225">
    <property type="entry name" value="UCP037225"/>
    <property type="match status" value="1"/>
</dbReference>
<sequence>MLVTRHIQCPYCGERIDIVVDASAGDQRYIEDCQVCCRPISIEVWIDADEQVRVSVSGEDEA</sequence>
<keyword evidence="2" id="KW-1185">Reference proteome</keyword>
<reference evidence="1" key="1">
    <citation type="submission" date="2020-10" db="EMBL/GenBank/DDBJ databases">
        <title>Phylogeny of dyella-like bacteria.</title>
        <authorList>
            <person name="Fu J."/>
        </authorList>
    </citation>
    <scope>NUCLEOTIDE SEQUENCE</scope>
    <source>
        <strain evidence="1">DHOC52</strain>
    </source>
</reference>
<protein>
    <submittedName>
        <fullName evidence="1">CPXCG motif-containing cysteine-rich protein</fullName>
    </submittedName>
</protein>
<dbReference type="InterPro" id="IPR017143">
    <property type="entry name" value="UCP037225"/>
</dbReference>
<accession>A0ABS2JYE5</accession>
<proteinExistence type="predicted"/>